<dbReference type="EMBL" id="BGPR01006251">
    <property type="protein sequence ID" value="GBN17397.1"/>
    <property type="molecule type" value="Genomic_DNA"/>
</dbReference>
<protein>
    <recommendedName>
        <fullName evidence="3">DUF4817 domain-containing protein</fullName>
    </recommendedName>
</protein>
<organism evidence="1 2">
    <name type="scientific">Araneus ventricosus</name>
    <name type="common">Orbweaver spider</name>
    <name type="synonym">Epeira ventricosa</name>
    <dbReference type="NCBI Taxonomy" id="182803"/>
    <lineage>
        <taxon>Eukaryota</taxon>
        <taxon>Metazoa</taxon>
        <taxon>Ecdysozoa</taxon>
        <taxon>Arthropoda</taxon>
        <taxon>Chelicerata</taxon>
        <taxon>Arachnida</taxon>
        <taxon>Araneae</taxon>
        <taxon>Araneomorphae</taxon>
        <taxon>Entelegynae</taxon>
        <taxon>Araneoidea</taxon>
        <taxon>Araneidae</taxon>
        <taxon>Araneus</taxon>
    </lineage>
</organism>
<gene>
    <name evidence="1" type="ORF">AVEN_114706_1</name>
</gene>
<proteinExistence type="predicted"/>
<sequence>MSLSLKDPALLVKLFYKNGDCTAISLKKFQPLKGLRSDIGPMPAFDLKKMIDQFEESGSFDVKCGRERKAIPLTSVEDIATALQEASSSALGTHSARGISRTLAISVNLRNILQCYPFKITHVQEFVPAEMPKGEAFTLQFLFRMEVE</sequence>
<dbReference type="OrthoDB" id="6425040at2759"/>
<dbReference type="Proteomes" id="UP000499080">
    <property type="component" value="Unassembled WGS sequence"/>
</dbReference>
<evidence type="ECO:0000313" key="1">
    <source>
        <dbReference type="EMBL" id="GBN17397.1"/>
    </source>
</evidence>
<name>A0A4Y2LVJ1_ARAVE</name>
<keyword evidence="2" id="KW-1185">Reference proteome</keyword>
<accession>A0A4Y2LVJ1</accession>
<reference evidence="1 2" key="1">
    <citation type="journal article" date="2019" name="Sci. Rep.">
        <title>Orb-weaving spider Araneus ventricosus genome elucidates the spidroin gene catalogue.</title>
        <authorList>
            <person name="Kono N."/>
            <person name="Nakamura H."/>
            <person name="Ohtoshi R."/>
            <person name="Moran D.A.P."/>
            <person name="Shinohara A."/>
            <person name="Yoshida Y."/>
            <person name="Fujiwara M."/>
            <person name="Mori M."/>
            <person name="Tomita M."/>
            <person name="Arakawa K."/>
        </authorList>
    </citation>
    <scope>NUCLEOTIDE SEQUENCE [LARGE SCALE GENOMIC DNA]</scope>
</reference>
<evidence type="ECO:0008006" key="3">
    <source>
        <dbReference type="Google" id="ProtNLM"/>
    </source>
</evidence>
<evidence type="ECO:0000313" key="2">
    <source>
        <dbReference type="Proteomes" id="UP000499080"/>
    </source>
</evidence>
<dbReference type="AlphaFoldDB" id="A0A4Y2LVJ1"/>
<comment type="caution">
    <text evidence="1">The sequence shown here is derived from an EMBL/GenBank/DDBJ whole genome shotgun (WGS) entry which is preliminary data.</text>
</comment>